<feature type="chain" id="PRO_5023089854" description="Secreted protein" evidence="1">
    <location>
        <begin position="20"/>
        <end position="131"/>
    </location>
</feature>
<comment type="caution">
    <text evidence="2">The sequence shown here is derived from an EMBL/GenBank/DDBJ whole genome shotgun (WGS) entry which is preliminary data.</text>
</comment>
<keyword evidence="1" id="KW-0732">Signal</keyword>
<dbReference type="EMBL" id="VSRR010000095">
    <property type="protein sequence ID" value="MPC09958.1"/>
    <property type="molecule type" value="Genomic_DNA"/>
</dbReference>
<evidence type="ECO:0000313" key="3">
    <source>
        <dbReference type="Proteomes" id="UP000324222"/>
    </source>
</evidence>
<dbReference type="Proteomes" id="UP000324222">
    <property type="component" value="Unassembled WGS sequence"/>
</dbReference>
<proteinExistence type="predicted"/>
<name>A0A5B7CLL4_PORTR</name>
<feature type="signal peptide" evidence="1">
    <location>
        <begin position="1"/>
        <end position="19"/>
    </location>
</feature>
<protein>
    <recommendedName>
        <fullName evidence="4">Secreted protein</fullName>
    </recommendedName>
</protein>
<gene>
    <name evidence="2" type="ORF">E2C01_002579</name>
</gene>
<organism evidence="2 3">
    <name type="scientific">Portunus trituberculatus</name>
    <name type="common">Swimming crab</name>
    <name type="synonym">Neptunus trituberculatus</name>
    <dbReference type="NCBI Taxonomy" id="210409"/>
    <lineage>
        <taxon>Eukaryota</taxon>
        <taxon>Metazoa</taxon>
        <taxon>Ecdysozoa</taxon>
        <taxon>Arthropoda</taxon>
        <taxon>Crustacea</taxon>
        <taxon>Multicrustacea</taxon>
        <taxon>Malacostraca</taxon>
        <taxon>Eumalacostraca</taxon>
        <taxon>Eucarida</taxon>
        <taxon>Decapoda</taxon>
        <taxon>Pleocyemata</taxon>
        <taxon>Brachyura</taxon>
        <taxon>Eubrachyura</taxon>
        <taxon>Portunoidea</taxon>
        <taxon>Portunidae</taxon>
        <taxon>Portuninae</taxon>
        <taxon>Portunus</taxon>
    </lineage>
</organism>
<reference evidence="2 3" key="1">
    <citation type="submission" date="2019-05" db="EMBL/GenBank/DDBJ databases">
        <title>Another draft genome of Portunus trituberculatus and its Hox gene families provides insights of decapod evolution.</title>
        <authorList>
            <person name="Jeong J.-H."/>
            <person name="Song I."/>
            <person name="Kim S."/>
            <person name="Choi T."/>
            <person name="Kim D."/>
            <person name="Ryu S."/>
            <person name="Kim W."/>
        </authorList>
    </citation>
    <scope>NUCLEOTIDE SEQUENCE [LARGE SCALE GENOMIC DNA]</scope>
    <source>
        <tissue evidence="2">Muscle</tissue>
    </source>
</reference>
<evidence type="ECO:0000256" key="1">
    <source>
        <dbReference type="SAM" id="SignalP"/>
    </source>
</evidence>
<keyword evidence="3" id="KW-1185">Reference proteome</keyword>
<dbReference type="AlphaFoldDB" id="A0A5B7CLL4"/>
<accession>A0A5B7CLL4</accession>
<sequence>MVVLRRVLPCVVLRCVVEARECVTVRHAPQLAGRPAHTTASTSNKTFGEASPAPRHSLIITLTLEFSFSPGVLTPSRSAPPVTISAAAIKKREPREEARTSHVFYNKRKWVLGCVLISAVDDGTLSFLIHA</sequence>
<evidence type="ECO:0000313" key="2">
    <source>
        <dbReference type="EMBL" id="MPC09958.1"/>
    </source>
</evidence>
<evidence type="ECO:0008006" key="4">
    <source>
        <dbReference type="Google" id="ProtNLM"/>
    </source>
</evidence>